<accession>A0A9N8JQ58</accession>
<dbReference type="GO" id="GO:0016787">
    <property type="term" value="F:hydrolase activity"/>
    <property type="evidence" value="ECO:0007669"/>
    <property type="project" value="UniProtKB-KW"/>
</dbReference>
<feature type="domain" description="Alpha/beta hydrolase fold-3" evidence="2">
    <location>
        <begin position="147"/>
        <end position="324"/>
    </location>
</feature>
<name>A0A9N8JQ58_9PEZI</name>
<sequence length="351" mass="38849">MSEIPTTGTRSQLHPSIQTFLKEHPKLHLGGQEDFHDERNHHLEVFGIHKIPKDKVHPIGEVEFTAVRGPHGTIPVRVLYPKSGEDKRKNGQAGALVYFHGGGYTVGSVDEFENGLRLLAEESGVQVTASCSSSSSETINSTCNRSYAADYRLAPEYRFPVQLDEYSAVIDWLQGEGGKARGVNPSKVMGGGDSAGGNMTAAISLRRQDNKQKPMAAQMMLYPEARVPFDTPAAVENNTGYYLECNGIFSFADHYLPRGVPPSNRYVSPGMQDISKLGDQPRTAIYTSGFDPLRDVGVEYASKLQKAKNEVRWHHYEDMTHGFLQMTAWSDKAIECVKDIAKDMKEFAYGS</sequence>
<dbReference type="InterPro" id="IPR029058">
    <property type="entry name" value="AB_hydrolase_fold"/>
</dbReference>
<dbReference type="Proteomes" id="UP000714618">
    <property type="component" value="Unassembled WGS sequence"/>
</dbReference>
<dbReference type="InterPro" id="IPR013094">
    <property type="entry name" value="AB_hydrolase_3"/>
</dbReference>
<evidence type="ECO:0000313" key="3">
    <source>
        <dbReference type="EMBL" id="CAD0092556.1"/>
    </source>
</evidence>
<dbReference type="PANTHER" id="PTHR48081:SF8">
    <property type="entry name" value="ALPHA_BETA HYDROLASE FOLD-3 DOMAIN-CONTAINING PROTEIN-RELATED"/>
    <property type="match status" value="1"/>
</dbReference>
<dbReference type="OrthoDB" id="408631at2759"/>
<gene>
    <name evidence="3" type="ORF">AWRI4233_LOCUS3756</name>
</gene>
<dbReference type="PANTHER" id="PTHR48081">
    <property type="entry name" value="AB HYDROLASE SUPERFAMILY PROTEIN C4A8.06C"/>
    <property type="match status" value="1"/>
</dbReference>
<evidence type="ECO:0000256" key="1">
    <source>
        <dbReference type="ARBA" id="ARBA00022801"/>
    </source>
</evidence>
<dbReference type="EMBL" id="CAIJEO010000005">
    <property type="protein sequence ID" value="CAD0092556.1"/>
    <property type="molecule type" value="Genomic_DNA"/>
</dbReference>
<keyword evidence="1" id="KW-0378">Hydrolase</keyword>
<dbReference type="AlphaFoldDB" id="A0A9N8JQ58"/>
<dbReference type="SUPFAM" id="SSF53474">
    <property type="entry name" value="alpha/beta-Hydrolases"/>
    <property type="match status" value="1"/>
</dbReference>
<dbReference type="Pfam" id="PF07859">
    <property type="entry name" value="Abhydrolase_3"/>
    <property type="match status" value="1"/>
</dbReference>
<reference evidence="3" key="1">
    <citation type="submission" date="2020-06" db="EMBL/GenBank/DDBJ databases">
        <authorList>
            <person name="Onetto C."/>
        </authorList>
    </citation>
    <scope>NUCLEOTIDE SEQUENCE</scope>
</reference>
<organism evidence="3 4">
    <name type="scientific">Aureobasidium mustum</name>
    <dbReference type="NCBI Taxonomy" id="2773714"/>
    <lineage>
        <taxon>Eukaryota</taxon>
        <taxon>Fungi</taxon>
        <taxon>Dikarya</taxon>
        <taxon>Ascomycota</taxon>
        <taxon>Pezizomycotina</taxon>
        <taxon>Dothideomycetes</taxon>
        <taxon>Dothideomycetidae</taxon>
        <taxon>Dothideales</taxon>
        <taxon>Saccotheciaceae</taxon>
        <taxon>Aureobasidium</taxon>
    </lineage>
</organism>
<evidence type="ECO:0000313" key="4">
    <source>
        <dbReference type="Proteomes" id="UP000714618"/>
    </source>
</evidence>
<dbReference type="Gene3D" id="3.40.50.1820">
    <property type="entry name" value="alpha/beta hydrolase"/>
    <property type="match status" value="1"/>
</dbReference>
<protein>
    <recommendedName>
        <fullName evidence="2">Alpha/beta hydrolase fold-3 domain-containing protein</fullName>
    </recommendedName>
</protein>
<dbReference type="InterPro" id="IPR050300">
    <property type="entry name" value="GDXG_lipolytic_enzyme"/>
</dbReference>
<evidence type="ECO:0000259" key="2">
    <source>
        <dbReference type="Pfam" id="PF07859"/>
    </source>
</evidence>
<comment type="caution">
    <text evidence="3">The sequence shown here is derived from an EMBL/GenBank/DDBJ whole genome shotgun (WGS) entry which is preliminary data.</text>
</comment>
<keyword evidence="4" id="KW-1185">Reference proteome</keyword>
<proteinExistence type="predicted"/>